<organism evidence="1 2">
    <name type="scientific">Steinernema glaseri</name>
    <dbReference type="NCBI Taxonomy" id="37863"/>
    <lineage>
        <taxon>Eukaryota</taxon>
        <taxon>Metazoa</taxon>
        <taxon>Ecdysozoa</taxon>
        <taxon>Nematoda</taxon>
        <taxon>Chromadorea</taxon>
        <taxon>Rhabditida</taxon>
        <taxon>Tylenchina</taxon>
        <taxon>Panagrolaimomorpha</taxon>
        <taxon>Strongyloidoidea</taxon>
        <taxon>Steinernematidae</taxon>
        <taxon>Steinernema</taxon>
    </lineage>
</organism>
<protein>
    <submittedName>
        <fullName evidence="2">DUF885 domain-containing protein</fullName>
    </submittedName>
</protein>
<reference evidence="2" key="1">
    <citation type="submission" date="2016-11" db="UniProtKB">
        <authorList>
            <consortium name="WormBaseParasite"/>
        </authorList>
    </citation>
    <scope>IDENTIFICATION</scope>
</reference>
<dbReference type="AlphaFoldDB" id="A0A1I7YB18"/>
<name>A0A1I7YB18_9BILA</name>
<accession>A0A1I7YB18</accession>
<evidence type="ECO:0000313" key="1">
    <source>
        <dbReference type="Proteomes" id="UP000095287"/>
    </source>
</evidence>
<keyword evidence="1" id="KW-1185">Reference proteome</keyword>
<sequence>DEPFEQEQLNRYLQRMLEDDAARADWGRNGLAFADTADLYSMPQHAADRLWAGRDAFDAVEALQGEVYRELEGRRTLRTEVEGNGYFVKIHRGIGWGEIFKNLFTAKLPVLGAGQEWQAIQ</sequence>
<dbReference type="Pfam" id="PF06293">
    <property type="entry name" value="Kdo"/>
    <property type="match status" value="1"/>
</dbReference>
<evidence type="ECO:0000313" key="2">
    <source>
        <dbReference type="WBParaSite" id="L893_g14472.t1"/>
    </source>
</evidence>
<dbReference type="WBParaSite" id="L893_g14472.t1">
    <property type="protein sequence ID" value="L893_g14472.t1"/>
    <property type="gene ID" value="L893_g14472"/>
</dbReference>
<proteinExistence type="predicted"/>
<dbReference type="Proteomes" id="UP000095287">
    <property type="component" value="Unplaced"/>
</dbReference>